<evidence type="ECO:0000313" key="4">
    <source>
        <dbReference type="Proteomes" id="UP001162131"/>
    </source>
</evidence>
<feature type="compositionally biased region" description="Basic and acidic residues" evidence="1">
    <location>
        <begin position="598"/>
        <end position="611"/>
    </location>
</feature>
<evidence type="ECO:0000259" key="2">
    <source>
        <dbReference type="PROSITE" id="PS50003"/>
    </source>
</evidence>
<keyword evidence="4" id="KW-1185">Reference proteome</keyword>
<feature type="region of interest" description="Disordered" evidence="1">
    <location>
        <begin position="718"/>
        <end position="783"/>
    </location>
</feature>
<dbReference type="InterPro" id="IPR011993">
    <property type="entry name" value="PH-like_dom_sf"/>
</dbReference>
<dbReference type="EMBL" id="CAJZBQ010000051">
    <property type="protein sequence ID" value="CAG9330137.1"/>
    <property type="molecule type" value="Genomic_DNA"/>
</dbReference>
<feature type="compositionally biased region" description="Low complexity" evidence="1">
    <location>
        <begin position="718"/>
        <end position="731"/>
    </location>
</feature>
<evidence type="ECO:0000256" key="1">
    <source>
        <dbReference type="SAM" id="MobiDB-lite"/>
    </source>
</evidence>
<gene>
    <name evidence="3" type="ORF">BSTOLATCC_MIC50739</name>
</gene>
<proteinExistence type="predicted"/>
<dbReference type="Gene3D" id="2.30.29.30">
    <property type="entry name" value="Pleckstrin-homology domain (PH domain)/Phosphotyrosine-binding domain (PTB)"/>
    <property type="match status" value="1"/>
</dbReference>
<reference evidence="3" key="1">
    <citation type="submission" date="2021-09" db="EMBL/GenBank/DDBJ databases">
        <authorList>
            <consortium name="AG Swart"/>
            <person name="Singh M."/>
            <person name="Singh A."/>
            <person name="Seah K."/>
            <person name="Emmerich C."/>
        </authorList>
    </citation>
    <scope>NUCLEOTIDE SEQUENCE</scope>
    <source>
        <strain evidence="3">ATCC30299</strain>
    </source>
</reference>
<feature type="region of interest" description="Disordered" evidence="1">
    <location>
        <begin position="559"/>
        <end position="643"/>
    </location>
</feature>
<sequence>MTECFNVDPNYKGPKIVQSYLKKLKQDPKVTWFVSNFTKRWFVLDLIHGLFYYTDNHSKATAEKSYKIREIIGFDPSPKPKDRCDWNFPFEIDTIERIYILYAETKKSHDDWCKVIKSLFVPTDPDLRKKFGHARTRTRSKSQAPPKLTETCPEKPILTAHNRIPSFSLEGADAFEANSGMIKLENSNITNEVISFEIEEAVETSILQEKQRSLTPPPKRSFLEEELPDESSKVYRTAHQDLSVYTSADKSYMTNPGEIEVYTERVLERTWINDDRSADSSFSANKDLSNTIRSQTLDITKSFYEDAVPMHESLMEKSNEASVLESLIEIINIHDEIKPNKEEKLVLKVEEIGEIHDIDLAYSNLIRKSPINFLQSSTAISNLYPNLNGFDIPKVNEADSQISNNLKEENQKSEGNYFPFSSSEKADIKNSQKEILEASDSKSEVHESVETQQDLKANFPSTDLEAAINITNEISEIPSFASNFATEIASPLSKLQAPIILKENSKEECPSPLKDESSFKNDLEGSLLNASRPKIIRSLTKQDKTLAVKSISPKMVKKTHDSVLASKSSETIHTTKNSAIKSVPPNLSSPSTMQKTSRTNEDTQKLEDSKTSVHLIPEKQLSSPLRSKITRPSRDSASPLASAANELNQKKLLKTDKYTKLFIQTPKKIQTSASSKLQASSQKSISPAPAKRLEINPTIKLLENAIPKLNTEKLILENTNSENTQNSSASTDRLHQKKYISSEKRKAIGSPVPSKRHQDNNSSKNSSTEKRETPKSPVIERNNYQQNYLNRLSNIKPLQRISPSPIKSNESPIFSSSQEPTPSVFSSIKGPLRESLQSHSKTPPRRNSKSGFSNNTENKLKPRMNIAEFQFKGLSPESLTDRTGTNSEEMQSQPHVNIALKSNEKSGSSAKILTQPDTFSLQSRLAEYCQEINELAQDSASKTILKKSFLNKPSVRNVLYGDQTYPERREQLLKEISKPSIKLGQSQYRPSLNKMLSNIKTNDSKSVPRMR</sequence>
<evidence type="ECO:0000313" key="3">
    <source>
        <dbReference type="EMBL" id="CAG9330137.1"/>
    </source>
</evidence>
<feature type="region of interest" description="Disordered" evidence="1">
    <location>
        <begin position="208"/>
        <end position="228"/>
    </location>
</feature>
<feature type="compositionally biased region" description="Polar residues" evidence="1">
    <location>
        <begin position="565"/>
        <end position="597"/>
    </location>
</feature>
<comment type="caution">
    <text evidence="3">The sequence shown here is derived from an EMBL/GenBank/DDBJ whole genome shotgun (WGS) entry which is preliminary data.</text>
</comment>
<feature type="domain" description="PH" evidence="2">
    <location>
        <begin position="14"/>
        <end position="121"/>
    </location>
</feature>
<feature type="region of interest" description="Disordered" evidence="1">
    <location>
        <begin position="669"/>
        <end position="689"/>
    </location>
</feature>
<dbReference type="PROSITE" id="PS50003">
    <property type="entry name" value="PH_DOMAIN"/>
    <property type="match status" value="1"/>
</dbReference>
<organism evidence="3 4">
    <name type="scientific">Blepharisma stoltei</name>
    <dbReference type="NCBI Taxonomy" id="1481888"/>
    <lineage>
        <taxon>Eukaryota</taxon>
        <taxon>Sar</taxon>
        <taxon>Alveolata</taxon>
        <taxon>Ciliophora</taxon>
        <taxon>Postciliodesmatophora</taxon>
        <taxon>Heterotrichea</taxon>
        <taxon>Heterotrichida</taxon>
        <taxon>Blepharismidae</taxon>
        <taxon>Blepharisma</taxon>
    </lineage>
</organism>
<feature type="compositionally biased region" description="Low complexity" evidence="1">
    <location>
        <begin position="672"/>
        <end position="686"/>
    </location>
</feature>
<protein>
    <recommendedName>
        <fullName evidence="2">PH domain-containing protein</fullName>
    </recommendedName>
</protein>
<dbReference type="SMART" id="SM00233">
    <property type="entry name" value="PH"/>
    <property type="match status" value="1"/>
</dbReference>
<dbReference type="Pfam" id="PF00169">
    <property type="entry name" value="PH"/>
    <property type="match status" value="1"/>
</dbReference>
<dbReference type="InterPro" id="IPR001849">
    <property type="entry name" value="PH_domain"/>
</dbReference>
<dbReference type="Proteomes" id="UP001162131">
    <property type="component" value="Unassembled WGS sequence"/>
</dbReference>
<accession>A0AAU9JQP0</accession>
<feature type="compositionally biased region" description="Polar residues" evidence="1">
    <location>
        <begin position="877"/>
        <end position="894"/>
    </location>
</feature>
<feature type="region of interest" description="Disordered" evidence="1">
    <location>
        <begin position="800"/>
        <end position="894"/>
    </location>
</feature>
<name>A0AAU9JQP0_9CILI</name>
<dbReference type="SUPFAM" id="SSF50729">
    <property type="entry name" value="PH domain-like"/>
    <property type="match status" value="1"/>
</dbReference>
<feature type="compositionally biased region" description="Polar residues" evidence="1">
    <location>
        <begin position="801"/>
        <end position="826"/>
    </location>
</feature>
<dbReference type="AlphaFoldDB" id="A0AAU9JQP0"/>